<reference evidence="2" key="1">
    <citation type="submission" date="2022-01" db="EMBL/GenBank/DDBJ databases">
        <authorList>
            <person name="Criscuolo A."/>
        </authorList>
    </citation>
    <scope>NUCLEOTIDE SEQUENCE</scope>
    <source>
        <strain evidence="2">CIP111893</strain>
    </source>
</reference>
<dbReference type="InterPro" id="IPR042097">
    <property type="entry name" value="Aminopeptidase_N-like_N_sf"/>
</dbReference>
<evidence type="ECO:0000256" key="1">
    <source>
        <dbReference type="SAM" id="Phobius"/>
    </source>
</evidence>
<organism evidence="2 3">
    <name type="scientific">Paenibacillus plantiphilus</name>
    <dbReference type="NCBI Taxonomy" id="2905650"/>
    <lineage>
        <taxon>Bacteria</taxon>
        <taxon>Bacillati</taxon>
        <taxon>Bacillota</taxon>
        <taxon>Bacilli</taxon>
        <taxon>Bacillales</taxon>
        <taxon>Paenibacillaceae</taxon>
        <taxon>Paenibacillus</taxon>
    </lineage>
</organism>
<feature type="transmembrane region" description="Helical" evidence="1">
    <location>
        <begin position="231"/>
        <end position="251"/>
    </location>
</feature>
<gene>
    <name evidence="2" type="ORF">PAECIP111893_03105</name>
</gene>
<keyword evidence="1" id="KW-0472">Membrane</keyword>
<evidence type="ECO:0000313" key="2">
    <source>
        <dbReference type="EMBL" id="CAH1209713.1"/>
    </source>
</evidence>
<keyword evidence="1" id="KW-1133">Transmembrane helix</keyword>
<feature type="transmembrane region" description="Helical" evidence="1">
    <location>
        <begin position="77"/>
        <end position="98"/>
    </location>
</feature>
<feature type="transmembrane region" description="Helical" evidence="1">
    <location>
        <begin position="110"/>
        <end position="132"/>
    </location>
</feature>
<feature type="transmembrane region" description="Helical" evidence="1">
    <location>
        <begin position="28"/>
        <end position="50"/>
    </location>
</feature>
<dbReference type="Proteomes" id="UP000838686">
    <property type="component" value="Unassembled WGS sequence"/>
</dbReference>
<feature type="transmembrane region" description="Helical" evidence="1">
    <location>
        <begin position="139"/>
        <end position="160"/>
    </location>
</feature>
<comment type="caution">
    <text evidence="2">The sequence shown here is derived from an EMBL/GenBank/DDBJ whole genome shotgun (WGS) entry which is preliminary data.</text>
</comment>
<accession>A0ABM9CD70</accession>
<feature type="transmembrane region" description="Helical" evidence="1">
    <location>
        <begin position="201"/>
        <end position="219"/>
    </location>
</feature>
<keyword evidence="3" id="KW-1185">Reference proteome</keyword>
<evidence type="ECO:0000313" key="3">
    <source>
        <dbReference type="Proteomes" id="UP000838686"/>
    </source>
</evidence>
<sequence>MLLFVGASHAWLVHSVNQEDKSFGFYIQQFEFMFMGALSILAVLSGVYGARRDRMNGVDQLLGSMPYSSVKRWSAKIIVFTIPFVLFALTPVVIYLWIRQTQFPEASLYPVWFLMSTIIPVLYAVILGWLLGGLLHSRFGYFAGFVLFLLHFYGGLLLIVPKLPKPARLLPNFLLLDYKSMGYFNDLWGFSRDLSFWLHRGFYLFLAAALFFLFVFAVSRIRKEPDIRRNSALGLLSIVAAVSCLTGHVAMKSDLTELSKEAGYVMAADRASQYKNVLKTQQPSIDYELAIEPYGRGSIRVGATMGNIDAWSNNADSTMSLTLHALFEVESVKAGDRSLTFERTENKLNIELPKNLDKGMEVEIVYKGAIADYHLTSDSLMIPIHEANGWKVNLPGDFEWYPQEASGQYSPRSVTVTYPDGIKLFSNFDIVERTVEDGRQVIAFESRDDMSFNLWGGALKELTVSSDGYYTKAIVNELVDEDYARKQIDIFHSANGMIAELYKPKGLNKAATLLPLDWIESNERDNSFSQAGYYRIRGYLFNGLYPEDQVVSMMITTLVESNGLFSAPLGPENESIFNHALSAYLMKRLHGDDYSVEPPSEYQELIEPIISYIKNHNGEEIEQLLRDLYNKLSYNGTAVPDIAALLNGEG</sequence>
<name>A0ABM9CD70_9BACL</name>
<proteinExistence type="predicted"/>
<protein>
    <recommendedName>
        <fullName evidence="4">ABC-type transport system involved in multi-copper enzyme maturation, permease component</fullName>
    </recommendedName>
</protein>
<keyword evidence="1" id="KW-0812">Transmembrane</keyword>
<dbReference type="EMBL" id="CAKMMF010000016">
    <property type="protein sequence ID" value="CAH1209713.1"/>
    <property type="molecule type" value="Genomic_DNA"/>
</dbReference>
<evidence type="ECO:0008006" key="4">
    <source>
        <dbReference type="Google" id="ProtNLM"/>
    </source>
</evidence>
<dbReference type="SUPFAM" id="SSF63737">
    <property type="entry name" value="Leukotriene A4 hydrolase N-terminal domain"/>
    <property type="match status" value="1"/>
</dbReference>